<feature type="non-terminal residue" evidence="1">
    <location>
        <position position="32"/>
    </location>
</feature>
<dbReference type="AlphaFoldDB" id="A0A127Z206"/>
<sequence>KKHITGPRVVQYLPVAAHLTLWCTTERFMCLA</sequence>
<accession>A0A127Z206</accession>
<organism evidence="1">
    <name type="scientific">Sartidia isaloensis</name>
    <dbReference type="NCBI Taxonomy" id="1478600"/>
    <lineage>
        <taxon>Eukaryota</taxon>
        <taxon>Viridiplantae</taxon>
        <taxon>Streptophyta</taxon>
        <taxon>Embryophyta</taxon>
        <taxon>Tracheophyta</taxon>
        <taxon>Spermatophyta</taxon>
        <taxon>Magnoliopsida</taxon>
        <taxon>Liliopsida</taxon>
        <taxon>Poales</taxon>
        <taxon>Poaceae</taxon>
        <taxon>PACMAD clade</taxon>
        <taxon>Aristidoideae</taxon>
        <taxon>Aristideae</taxon>
        <taxon>Sartidia</taxon>
    </lineage>
</organism>
<evidence type="ECO:0000313" key="1">
    <source>
        <dbReference type="EMBL" id="CDO39046.1"/>
    </source>
</evidence>
<reference evidence="1" key="1">
    <citation type="submission" date="2014-02" db="EMBL/GenBank/DDBJ databases">
        <title>Next-generation sequencing of historic herbarium collections illuminates the history of a C3 grass genus of open woodlands.</title>
        <authorList>
            <person name="Besnard G."/>
            <person name="Christin P.A."/>
            <person name="Male P.J."/>
            <person name="Coissac E."/>
            <person name="Lhuillier E."/>
            <person name="Vorontsova M.S."/>
        </authorList>
    </citation>
    <scope>NUCLEOTIDE SEQUENCE</scope>
</reference>
<proteinExistence type="predicted"/>
<protein>
    <submittedName>
        <fullName evidence="1">NADP-dependent malic enzyme</fullName>
    </submittedName>
</protein>
<feature type="non-terminal residue" evidence="1">
    <location>
        <position position="1"/>
    </location>
</feature>
<gene>
    <name evidence="1" type="primary">nadpme IV</name>
</gene>
<name>A0A127Z206_9POAL</name>
<dbReference type="EMBL" id="HG965139">
    <property type="protein sequence ID" value="CDO39046.1"/>
    <property type="molecule type" value="Genomic_DNA"/>
</dbReference>